<feature type="region of interest" description="Disordered" evidence="1">
    <location>
        <begin position="1"/>
        <end position="311"/>
    </location>
</feature>
<evidence type="ECO:0000313" key="3">
    <source>
        <dbReference type="Proteomes" id="UP000673691"/>
    </source>
</evidence>
<feature type="region of interest" description="Disordered" evidence="1">
    <location>
        <begin position="356"/>
        <end position="382"/>
    </location>
</feature>
<reference evidence="2 3" key="1">
    <citation type="journal article" name="Sci. Rep.">
        <title>Genome-scale phylogenetic analyses confirm Olpidium as the closest living zoosporic fungus to the non-flagellated, terrestrial fungi.</title>
        <authorList>
            <person name="Chang Y."/>
            <person name="Rochon D."/>
            <person name="Sekimoto S."/>
            <person name="Wang Y."/>
            <person name="Chovatia M."/>
            <person name="Sandor L."/>
            <person name="Salamov A."/>
            <person name="Grigoriev I.V."/>
            <person name="Stajich J.E."/>
            <person name="Spatafora J.W."/>
        </authorList>
    </citation>
    <scope>NUCLEOTIDE SEQUENCE [LARGE SCALE GENOMIC DNA]</scope>
    <source>
        <strain evidence="2">S191</strain>
    </source>
</reference>
<comment type="caution">
    <text evidence="2">The sequence shown here is derived from an EMBL/GenBank/DDBJ whole genome shotgun (WGS) entry which is preliminary data.</text>
</comment>
<gene>
    <name evidence="2" type="ORF">BJ554DRAFT_1285</name>
</gene>
<feature type="compositionally biased region" description="Basic and acidic residues" evidence="1">
    <location>
        <begin position="198"/>
        <end position="207"/>
    </location>
</feature>
<feature type="non-terminal residue" evidence="2">
    <location>
        <position position="1"/>
    </location>
</feature>
<dbReference type="EMBL" id="JAEFCI010008420">
    <property type="protein sequence ID" value="KAG5458478.1"/>
    <property type="molecule type" value="Genomic_DNA"/>
</dbReference>
<protein>
    <submittedName>
        <fullName evidence="2">Uncharacterized protein</fullName>
    </submittedName>
</protein>
<sequence>SLLQTPGCSVSGRPGKHALSPRRRSRARPIRPRQQGTTGRSRRHPPPPRTAPHPRPAGGEKVFAVCSEAMSPEPQRDPPAADVVPDYRAGRPADARGSDLSTADVDGSDGEVAGTAPEQPRPLHSAPVNEDRNKVGGGGRQAILRRYRGNSSSRSSAETQGRICPRWRKYRVAKAPVAAGCDAPDSDCPGRRLWGQAEEGRKRDGSKRAAKSPAAASAEGGQVAARRAARRGPSTVPSDEDSDEYLEHAPLKPSKARRKRSAAAAARASGEDGGEDEDGSAKGRAKRTKKSRRKSATTPAPDVPFEQMTRSQQAEIIVGREFDEVLASINRQSRGRRAEKIDEAVGLLGIQIQWRRRPGGGEGEEGEEEEKKSRRGWAICNG</sequence>
<feature type="compositionally biased region" description="Basic and acidic residues" evidence="1">
    <location>
        <begin position="88"/>
        <end position="97"/>
    </location>
</feature>
<name>A0A8H7ZSY9_9FUNG</name>
<dbReference type="Proteomes" id="UP000673691">
    <property type="component" value="Unassembled WGS sequence"/>
</dbReference>
<proteinExistence type="predicted"/>
<feature type="compositionally biased region" description="Basic residues" evidence="1">
    <location>
        <begin position="14"/>
        <end position="31"/>
    </location>
</feature>
<organism evidence="2 3">
    <name type="scientific">Olpidium bornovanus</name>
    <dbReference type="NCBI Taxonomy" id="278681"/>
    <lineage>
        <taxon>Eukaryota</taxon>
        <taxon>Fungi</taxon>
        <taxon>Fungi incertae sedis</taxon>
        <taxon>Olpidiomycota</taxon>
        <taxon>Olpidiomycotina</taxon>
        <taxon>Olpidiomycetes</taxon>
        <taxon>Olpidiales</taxon>
        <taxon>Olpidiaceae</taxon>
        <taxon>Olpidium</taxon>
    </lineage>
</organism>
<accession>A0A8H7ZSY9</accession>
<evidence type="ECO:0000256" key="1">
    <source>
        <dbReference type="SAM" id="MobiDB-lite"/>
    </source>
</evidence>
<feature type="compositionally biased region" description="Low complexity" evidence="1">
    <location>
        <begin position="211"/>
        <end position="226"/>
    </location>
</feature>
<keyword evidence="3" id="KW-1185">Reference proteome</keyword>
<dbReference type="AlphaFoldDB" id="A0A8H7ZSY9"/>
<feature type="compositionally biased region" description="Basic residues" evidence="1">
    <location>
        <begin position="283"/>
        <end position="295"/>
    </location>
</feature>
<evidence type="ECO:0000313" key="2">
    <source>
        <dbReference type="EMBL" id="KAG5458478.1"/>
    </source>
</evidence>